<feature type="region of interest" description="Disordered" evidence="1">
    <location>
        <begin position="1"/>
        <end position="24"/>
    </location>
</feature>
<accession>A0A8J5RN63</accession>
<gene>
    <name evidence="2" type="ORF">GUJ93_ZPchr0001g32908</name>
</gene>
<dbReference type="EMBL" id="JAAALK010000288">
    <property type="protein sequence ID" value="KAG8052062.1"/>
    <property type="molecule type" value="Genomic_DNA"/>
</dbReference>
<comment type="caution">
    <text evidence="2">The sequence shown here is derived from an EMBL/GenBank/DDBJ whole genome shotgun (WGS) entry which is preliminary data.</text>
</comment>
<protein>
    <submittedName>
        <fullName evidence="2">Uncharacterized protein</fullName>
    </submittedName>
</protein>
<dbReference type="AlphaFoldDB" id="A0A8J5RN63"/>
<evidence type="ECO:0000256" key="1">
    <source>
        <dbReference type="SAM" id="MobiDB-lite"/>
    </source>
</evidence>
<reference evidence="2" key="2">
    <citation type="submission" date="2021-02" db="EMBL/GenBank/DDBJ databases">
        <authorList>
            <person name="Kimball J.A."/>
            <person name="Haas M.W."/>
            <person name="Macchietto M."/>
            <person name="Kono T."/>
            <person name="Duquette J."/>
            <person name="Shao M."/>
        </authorList>
    </citation>
    <scope>NUCLEOTIDE SEQUENCE</scope>
    <source>
        <tissue evidence="2">Fresh leaf tissue</tissue>
    </source>
</reference>
<name>A0A8J5RN63_ZIZPA</name>
<feature type="compositionally biased region" description="Gly residues" evidence="1">
    <location>
        <begin position="1"/>
        <end position="10"/>
    </location>
</feature>
<evidence type="ECO:0000313" key="3">
    <source>
        <dbReference type="Proteomes" id="UP000729402"/>
    </source>
</evidence>
<sequence length="99" mass="11096">MRGHADGGGAMKLSRLVSSTPPPRVRRAQHCCHLRLIYRRWYRLRCCWWRWRAPAAVEARASGATPGTGTCLDARAIFTRGSADTDLRGGEKAMPDEKE</sequence>
<dbReference type="Proteomes" id="UP000729402">
    <property type="component" value="Unassembled WGS sequence"/>
</dbReference>
<proteinExistence type="predicted"/>
<reference evidence="2" key="1">
    <citation type="journal article" date="2021" name="bioRxiv">
        <title>Whole Genome Assembly and Annotation of Northern Wild Rice, Zizania palustris L., Supports a Whole Genome Duplication in the Zizania Genus.</title>
        <authorList>
            <person name="Haas M."/>
            <person name="Kono T."/>
            <person name="Macchietto M."/>
            <person name="Millas R."/>
            <person name="McGilp L."/>
            <person name="Shao M."/>
            <person name="Duquette J."/>
            <person name="Hirsch C.N."/>
            <person name="Kimball J."/>
        </authorList>
    </citation>
    <scope>NUCLEOTIDE SEQUENCE</scope>
    <source>
        <tissue evidence="2">Fresh leaf tissue</tissue>
    </source>
</reference>
<organism evidence="2 3">
    <name type="scientific">Zizania palustris</name>
    <name type="common">Northern wild rice</name>
    <dbReference type="NCBI Taxonomy" id="103762"/>
    <lineage>
        <taxon>Eukaryota</taxon>
        <taxon>Viridiplantae</taxon>
        <taxon>Streptophyta</taxon>
        <taxon>Embryophyta</taxon>
        <taxon>Tracheophyta</taxon>
        <taxon>Spermatophyta</taxon>
        <taxon>Magnoliopsida</taxon>
        <taxon>Liliopsida</taxon>
        <taxon>Poales</taxon>
        <taxon>Poaceae</taxon>
        <taxon>BOP clade</taxon>
        <taxon>Oryzoideae</taxon>
        <taxon>Oryzeae</taxon>
        <taxon>Zizaniinae</taxon>
        <taxon>Zizania</taxon>
    </lineage>
</organism>
<keyword evidence="3" id="KW-1185">Reference proteome</keyword>
<evidence type="ECO:0000313" key="2">
    <source>
        <dbReference type="EMBL" id="KAG8052062.1"/>
    </source>
</evidence>